<keyword evidence="2" id="KW-0472">Membrane</keyword>
<dbReference type="SUPFAM" id="SSF50978">
    <property type="entry name" value="WD40 repeat-like"/>
    <property type="match status" value="1"/>
</dbReference>
<feature type="transmembrane region" description="Helical" evidence="2">
    <location>
        <begin position="672"/>
        <end position="697"/>
    </location>
</feature>
<keyword evidence="2" id="KW-0812">Transmembrane</keyword>
<feature type="transmembrane region" description="Helical" evidence="2">
    <location>
        <begin position="318"/>
        <end position="339"/>
    </location>
</feature>
<evidence type="ECO:0000313" key="3">
    <source>
        <dbReference type="EMBL" id="CAH2352375.1"/>
    </source>
</evidence>
<feature type="transmembrane region" description="Helical" evidence="2">
    <location>
        <begin position="284"/>
        <end position="306"/>
    </location>
</feature>
<gene>
    <name evidence="3" type="ORF">CLIB1423_06S05006</name>
</gene>
<feature type="transmembrane region" description="Helical" evidence="2">
    <location>
        <begin position="514"/>
        <end position="539"/>
    </location>
</feature>
<dbReference type="Proteomes" id="UP000837801">
    <property type="component" value="Unassembled WGS sequence"/>
</dbReference>
<feature type="transmembrane region" description="Helical" evidence="2">
    <location>
        <begin position="359"/>
        <end position="378"/>
    </location>
</feature>
<comment type="caution">
    <text evidence="3">The sequence shown here is derived from an EMBL/GenBank/DDBJ whole genome shotgun (WGS) entry which is preliminary data.</text>
</comment>
<reference evidence="3" key="1">
    <citation type="submission" date="2022-03" db="EMBL/GenBank/DDBJ databases">
        <authorList>
            <person name="Legras J.-L."/>
            <person name="Devillers H."/>
            <person name="Grondin C."/>
        </authorList>
    </citation>
    <scope>NUCLEOTIDE SEQUENCE</scope>
    <source>
        <strain evidence="3">CLIB 1423</strain>
    </source>
</reference>
<accession>A0A9P0VXV1</accession>
<dbReference type="OrthoDB" id="1914839at2759"/>
<feature type="region of interest" description="Disordered" evidence="1">
    <location>
        <begin position="865"/>
        <end position="896"/>
    </location>
</feature>
<keyword evidence="4" id="KW-1185">Reference proteome</keyword>
<feature type="compositionally biased region" description="Basic residues" evidence="1">
    <location>
        <begin position="865"/>
        <end position="874"/>
    </location>
</feature>
<dbReference type="InterPro" id="IPR036322">
    <property type="entry name" value="WD40_repeat_dom_sf"/>
</dbReference>
<dbReference type="EMBL" id="CAKXYY010000006">
    <property type="protein sequence ID" value="CAH2352375.1"/>
    <property type="molecule type" value="Genomic_DNA"/>
</dbReference>
<sequence length="1422" mass="160073">MPFYRTSYTNKVKVFINFLLANPKTVILVPIMFSFIISYGVWYDLTIKRLNFQIQGYFDNNLNQVLTPSSSSSPHAWTSPQDVTSLVHNELTILSHSLSELDWENENFTLTKITISGADNLHEYPFSTSSNYNVLSYGFLDQLNKFQEQLLANHSNIIEIISPLSFWPVQFNKNESIMDSKVYKRQSDVLLRYINSKTSMHLDSFFLKDISRLNSLINHARKLSIYVLSKGEETISKSESGTSCSHFQLKLQSTTKIVSIKDFVSFINREAEKTISYYSILSNLLINSIIVIIIIGFFAYTTLCILNQYKIRSKFGLLLGWYIEVMISICASVSILSYWKGVPWTVLFEPSTLVTRFSFVFLISLISSNSMLNLITYLSGDNGFYEGENGLRIRLLKFYIGIDPLVNPQARIVDDGSISTSEIGSFPAGGVTITNGGVFEGLQDHISIQCSHACRIMNKGFGLMKRVFLVPLTAKCLFMNLFVFTLLKSASTSVVKSYYTGEIGVYFSSRISNFISAVMIAIIIDQILQLTYLVCIVVMDLKRFELTDLLKIVTTTSGSGANGTAIPEGTSIFAHTEELFGVNIFSKVLLRLCKPPQLRPSRSSFRHKFGQFLLNIKNPAPSCLRLGFNTLITIGFLIATFVSWTVSIPHEILNDEIQFYEEITVVHQSYDILYYMELISIVLFIIGVAGVTFRYTYSEIAKEMKKSASNLSQSTSIDSLFEFDYESKKFFNYIDLIGYGHTLDVLKIKTNSASPFIVTIGLDHKILIWSPLYKPEIPRPINIGSINATNGKEFWPINHINISNDGNYTILINYKNGLVKCYERKQLKYSWEIQLPEEIVNSNFGKLKILESFFRRRTVPGYLTRKIHQQKKAARRSDSRRNSVSSSASFSSNTSSLNGNYQAPSIITDMYKGINEASETNNGHSESYKNQSNGNGPSNDIDSALSPKDDFIVILESGIIVSIACGDGSIKTCNIFQSTYLSDAGNSLKVTSSKKMSTPRICDRIICHLNNFDIIVVSLMNNNFIVKKLNIQHGFYNMARKLVAPLMTKSISESNDFKSVYNTRGTTGGNGDSSYKFNPSTIDMSSEFGSDFASSSSFQFNQSLIVPVEFVGMVIRVKNLSAELIDIQSGMLLRTFSIGHFKPNSFRVSHSEPTHCKFCGCASIQSFSLIYQEHDSNTLIMHTFRIDAKKSKNNICLRVERDPREIRCLGFNAVAEHQYWFDNVEKWELTDINVIIGLKRRNKINEVASVTKLQSNDCEMERCDSSASTSIDRHFSSLVQGSGLTSLRSRTKGELSKPISSSSSEQKLTFDDLWEGFIITANDGKLMNYRIPSDNSSPSVSVSSPLCIEKFGYKSVAISFENLIKVIYLGSDKLIEKDLYYSGTNTGLGSVFPNSDVNVTGVNNGLLFINKRRMHREKGVRR</sequence>
<name>A0A9P0VXV1_9ASCO</name>
<keyword evidence="2" id="KW-1133">Transmembrane helix</keyword>
<feature type="transmembrane region" description="Helical" evidence="2">
    <location>
        <begin position="21"/>
        <end position="42"/>
    </location>
</feature>
<protein>
    <recommendedName>
        <fullName evidence="5">Sterol regulatory element-binding protein cleavage-activating protein</fullName>
    </recommendedName>
</protein>
<evidence type="ECO:0000256" key="1">
    <source>
        <dbReference type="SAM" id="MobiDB-lite"/>
    </source>
</evidence>
<evidence type="ECO:0008006" key="5">
    <source>
        <dbReference type="Google" id="ProtNLM"/>
    </source>
</evidence>
<evidence type="ECO:0000256" key="2">
    <source>
        <dbReference type="SAM" id="Phobius"/>
    </source>
</evidence>
<feature type="compositionally biased region" description="Low complexity" evidence="1">
    <location>
        <begin position="882"/>
        <end position="896"/>
    </location>
</feature>
<organism evidence="3 4">
    <name type="scientific">[Candida] railenensis</name>
    <dbReference type="NCBI Taxonomy" id="45579"/>
    <lineage>
        <taxon>Eukaryota</taxon>
        <taxon>Fungi</taxon>
        <taxon>Dikarya</taxon>
        <taxon>Ascomycota</taxon>
        <taxon>Saccharomycotina</taxon>
        <taxon>Pichiomycetes</taxon>
        <taxon>Debaryomycetaceae</taxon>
        <taxon>Kurtzmaniella</taxon>
    </lineage>
</organism>
<feature type="transmembrane region" description="Helical" evidence="2">
    <location>
        <begin position="467"/>
        <end position="487"/>
    </location>
</feature>
<evidence type="ECO:0000313" key="4">
    <source>
        <dbReference type="Proteomes" id="UP000837801"/>
    </source>
</evidence>
<feature type="region of interest" description="Disordered" evidence="1">
    <location>
        <begin position="918"/>
        <end position="941"/>
    </location>
</feature>
<proteinExistence type="predicted"/>
<feature type="transmembrane region" description="Helical" evidence="2">
    <location>
        <begin position="626"/>
        <end position="646"/>
    </location>
</feature>